<gene>
    <name evidence="1" type="ORF">UFOPK3522_01595</name>
</gene>
<organism evidence="1">
    <name type="scientific">freshwater metagenome</name>
    <dbReference type="NCBI Taxonomy" id="449393"/>
    <lineage>
        <taxon>unclassified sequences</taxon>
        <taxon>metagenomes</taxon>
        <taxon>ecological metagenomes</taxon>
    </lineage>
</organism>
<name>A0A6J6A110_9ZZZZ</name>
<evidence type="ECO:0000313" key="1">
    <source>
        <dbReference type="EMBL" id="CAB4347176.1"/>
    </source>
</evidence>
<sequence length="114" mass="13044">MRDVLAHFAVAARCAALQHAVAVDDRDCQAVDLRFADEVEFWIIDPFARQMVPHPCHPAVELLGTARVCERKHCLRVRHLLERTDRLGADALGRRVRRDDLRMIALNLAQLIKK</sequence>
<proteinExistence type="predicted"/>
<accession>A0A6J6A110</accession>
<dbReference type="EMBL" id="CAESAO010000196">
    <property type="protein sequence ID" value="CAB4347176.1"/>
    <property type="molecule type" value="Genomic_DNA"/>
</dbReference>
<dbReference type="AlphaFoldDB" id="A0A6J6A110"/>
<protein>
    <submittedName>
        <fullName evidence="1">Unannotated protein</fullName>
    </submittedName>
</protein>
<reference evidence="1" key="1">
    <citation type="submission" date="2020-05" db="EMBL/GenBank/DDBJ databases">
        <authorList>
            <person name="Chiriac C."/>
            <person name="Salcher M."/>
            <person name="Ghai R."/>
            <person name="Kavagutti S V."/>
        </authorList>
    </citation>
    <scope>NUCLEOTIDE SEQUENCE</scope>
</reference>